<protein>
    <recommendedName>
        <fullName evidence="3">50S ribosomal protein L31</fullName>
    </recommendedName>
</protein>
<dbReference type="AlphaFoldDB" id="A0A249KA26"/>
<keyword evidence="2 3" id="KW-0687">Ribonucleoprotein</keyword>
<dbReference type="Pfam" id="PF01197">
    <property type="entry name" value="Ribosomal_L31"/>
    <property type="match status" value="1"/>
</dbReference>
<evidence type="ECO:0000256" key="3">
    <source>
        <dbReference type="RuleBase" id="RU000564"/>
    </source>
</evidence>
<dbReference type="Gene3D" id="4.10.830.30">
    <property type="entry name" value="Ribosomal protein L31"/>
    <property type="match status" value="1"/>
</dbReference>
<dbReference type="OrthoDB" id="9803251at2"/>
<dbReference type="SUPFAM" id="SSF143800">
    <property type="entry name" value="L28p-like"/>
    <property type="match status" value="1"/>
</dbReference>
<dbReference type="GO" id="GO:1990904">
    <property type="term" value="C:ribonucleoprotein complex"/>
    <property type="evidence" value="ECO:0007669"/>
    <property type="project" value="UniProtKB-KW"/>
</dbReference>
<dbReference type="InterPro" id="IPR002150">
    <property type="entry name" value="Ribosomal_bL31"/>
</dbReference>
<keyword evidence="5" id="KW-1185">Reference proteome</keyword>
<dbReference type="GO" id="GO:0005840">
    <property type="term" value="C:ribosome"/>
    <property type="evidence" value="ECO:0007669"/>
    <property type="project" value="UniProtKB-KW"/>
</dbReference>
<evidence type="ECO:0000313" key="4">
    <source>
        <dbReference type="EMBL" id="ASY13650.1"/>
    </source>
</evidence>
<dbReference type="Proteomes" id="UP000217171">
    <property type="component" value="Chromosome"/>
</dbReference>
<dbReference type="KEGG" id="nhi:B1s21160_04910"/>
<dbReference type="EMBL" id="CP016771">
    <property type="protein sequence ID" value="ASY13650.1"/>
    <property type="molecule type" value="Genomic_DNA"/>
</dbReference>
<dbReference type="PROSITE" id="PS01143">
    <property type="entry name" value="RIBOSOMAL_L31"/>
    <property type="match status" value="1"/>
</dbReference>
<comment type="similarity">
    <text evidence="3">Belongs to the bacterial ribosomal protein bL31 family.</text>
</comment>
<evidence type="ECO:0000313" key="5">
    <source>
        <dbReference type="Proteomes" id="UP000217171"/>
    </source>
</evidence>
<dbReference type="InterPro" id="IPR027493">
    <property type="entry name" value="Ribosomal_bL31_B"/>
</dbReference>
<dbReference type="NCBIfam" id="TIGR00105">
    <property type="entry name" value="L31"/>
    <property type="match status" value="1"/>
</dbReference>
<dbReference type="InterPro" id="IPR034704">
    <property type="entry name" value="Ribosomal_bL28/bL31-like_sf"/>
</dbReference>
<dbReference type="InterPro" id="IPR042105">
    <property type="entry name" value="Ribosomal_bL31_sf"/>
</dbReference>
<proteinExistence type="inferred from homology"/>
<evidence type="ECO:0000256" key="2">
    <source>
        <dbReference type="ARBA" id="ARBA00023274"/>
    </source>
</evidence>
<name>A0A249KA26_9ACTN</name>
<dbReference type="NCBIfam" id="NF002462">
    <property type="entry name" value="PRK01678.1"/>
    <property type="match status" value="1"/>
</dbReference>
<gene>
    <name evidence="4" type="ORF">B1s21160_04910</name>
</gene>
<dbReference type="GO" id="GO:0006412">
    <property type="term" value="P:translation"/>
    <property type="evidence" value="ECO:0007669"/>
    <property type="project" value="InterPro"/>
</dbReference>
<organism evidence="4 5">
    <name type="scientific">Candidatus Nanopelagicus hibericus</name>
    <dbReference type="NCBI Taxonomy" id="1884915"/>
    <lineage>
        <taxon>Bacteria</taxon>
        <taxon>Bacillati</taxon>
        <taxon>Actinomycetota</taxon>
        <taxon>Actinomycetes</taxon>
        <taxon>Candidatus Nanopelagicales</taxon>
        <taxon>Candidatus Nanopelagicaceae</taxon>
        <taxon>Candidatus Nanopelagicus</taxon>
    </lineage>
</organism>
<sequence>MKKEIHPEYGPVAFRDFSTGDIFLTKSTLVSKPGLKTVEIEGQTVPVIEVEVSSYSHPFYTGTQRILDTGGRVAKFQERAAKATKRNPK</sequence>
<evidence type="ECO:0000256" key="1">
    <source>
        <dbReference type="ARBA" id="ARBA00022980"/>
    </source>
</evidence>
<accession>A0A249KA26</accession>
<dbReference type="PRINTS" id="PR01249">
    <property type="entry name" value="RIBOSOMALL31"/>
</dbReference>
<dbReference type="RefSeq" id="WP_041887616.1">
    <property type="nucleotide sequence ID" value="NZ_CP016771.1"/>
</dbReference>
<dbReference type="PANTHER" id="PTHR33280">
    <property type="entry name" value="50S RIBOSOMAL PROTEIN L31, CHLOROPLASTIC"/>
    <property type="match status" value="1"/>
</dbReference>
<dbReference type="GO" id="GO:0003735">
    <property type="term" value="F:structural constituent of ribosome"/>
    <property type="evidence" value="ECO:0007669"/>
    <property type="project" value="InterPro"/>
</dbReference>
<keyword evidence="1 3" id="KW-0689">Ribosomal protein</keyword>
<dbReference type="PANTHER" id="PTHR33280:SF1">
    <property type="entry name" value="LARGE RIBOSOMAL SUBUNIT PROTEIN BL31C"/>
    <property type="match status" value="1"/>
</dbReference>
<reference evidence="4 5" key="1">
    <citation type="submission" date="2016-07" db="EMBL/GenBank/DDBJ databases">
        <title>High microdiversification within the ubiquitous acI lineage of Actinobacteria.</title>
        <authorList>
            <person name="Neuenschwander S.M."/>
            <person name="Salcher M."/>
            <person name="Ghai R."/>
            <person name="Pernthaler J."/>
        </authorList>
    </citation>
    <scope>NUCLEOTIDE SEQUENCE [LARGE SCALE GENOMIC DNA]</scope>
    <source>
        <strain evidence="4">MMS-21-160</strain>
    </source>
</reference>